<comment type="caution">
    <text evidence="3">The sequence shown here is derived from an EMBL/GenBank/DDBJ whole genome shotgun (WGS) entry which is preliminary data.</text>
</comment>
<reference evidence="4" key="1">
    <citation type="submission" date="2017-09" db="EMBL/GenBank/DDBJ databases">
        <title>Depth-based differentiation of microbial function through sediment-hosted aquifers and enrichment of novel symbionts in the deep terrestrial subsurface.</title>
        <authorList>
            <person name="Probst A.J."/>
            <person name="Ladd B."/>
            <person name="Jarett J.K."/>
            <person name="Geller-Mcgrath D.E."/>
            <person name="Sieber C.M.K."/>
            <person name="Emerson J.B."/>
            <person name="Anantharaman K."/>
            <person name="Thomas B.C."/>
            <person name="Malmstrom R."/>
            <person name="Stieglmeier M."/>
            <person name="Klingl A."/>
            <person name="Woyke T."/>
            <person name="Ryan C.M."/>
            <person name="Banfield J.F."/>
        </authorList>
    </citation>
    <scope>NUCLEOTIDE SEQUENCE [LARGE SCALE GENOMIC DNA]</scope>
</reference>
<evidence type="ECO:0000313" key="4">
    <source>
        <dbReference type="Proteomes" id="UP000228920"/>
    </source>
</evidence>
<dbReference type="InterPro" id="IPR002637">
    <property type="entry name" value="RdgB/HAM1"/>
</dbReference>
<dbReference type="Proteomes" id="UP000228920">
    <property type="component" value="Unassembled WGS sequence"/>
</dbReference>
<dbReference type="GO" id="GO:0047429">
    <property type="term" value="F:nucleoside triphosphate diphosphatase activity"/>
    <property type="evidence" value="ECO:0007669"/>
    <property type="project" value="InterPro"/>
</dbReference>
<keyword evidence="2" id="KW-0378">Hydrolase</keyword>
<dbReference type="EMBL" id="PFNL01000115">
    <property type="protein sequence ID" value="PIZ46026.1"/>
    <property type="molecule type" value="Genomic_DNA"/>
</dbReference>
<dbReference type="GO" id="GO:0005737">
    <property type="term" value="C:cytoplasm"/>
    <property type="evidence" value="ECO:0007669"/>
    <property type="project" value="TreeGrafter"/>
</dbReference>
<dbReference type="SUPFAM" id="SSF52972">
    <property type="entry name" value="ITPase-like"/>
    <property type="match status" value="1"/>
</dbReference>
<proteinExistence type="inferred from homology"/>
<dbReference type="InterPro" id="IPR029001">
    <property type="entry name" value="ITPase-like_fam"/>
</dbReference>
<protein>
    <submittedName>
        <fullName evidence="3">Uncharacterized protein</fullName>
    </submittedName>
</protein>
<dbReference type="AlphaFoldDB" id="A0A2M7TI55"/>
<evidence type="ECO:0000256" key="1">
    <source>
        <dbReference type="ARBA" id="ARBA00008023"/>
    </source>
</evidence>
<evidence type="ECO:0000256" key="2">
    <source>
        <dbReference type="ARBA" id="ARBA00022801"/>
    </source>
</evidence>
<comment type="similarity">
    <text evidence="1">Belongs to the HAM1 NTPase family.</text>
</comment>
<sequence>MPYRYLCSENTLHSHQYFDAHRLLFSKDLLATCVLCFSLYRETQNVYDAYEQVKKPVLVDDTSLYINSLNRLPGALTKWFLKAIGNEGIVRMIANEVDKTATAETTLAYYDGKDLTVIKGSVHGMVVNPRGENGFG</sequence>
<dbReference type="Gene3D" id="3.90.950.10">
    <property type="match status" value="1"/>
</dbReference>
<organism evidence="3 4">
    <name type="scientific">candidate division WWE3 bacterium CG_4_10_14_0_2_um_filter_41_14</name>
    <dbReference type="NCBI Taxonomy" id="1975072"/>
    <lineage>
        <taxon>Bacteria</taxon>
        <taxon>Katanobacteria</taxon>
    </lineage>
</organism>
<gene>
    <name evidence="3" type="ORF">COY32_04200</name>
</gene>
<dbReference type="Pfam" id="PF01725">
    <property type="entry name" value="Ham1p_like"/>
    <property type="match status" value="1"/>
</dbReference>
<dbReference type="GO" id="GO:0009143">
    <property type="term" value="P:nucleoside triphosphate catabolic process"/>
    <property type="evidence" value="ECO:0007669"/>
    <property type="project" value="InterPro"/>
</dbReference>
<dbReference type="PANTHER" id="PTHR11067:SF9">
    <property type="entry name" value="INOSINE TRIPHOSPHATE PYROPHOSPHATASE"/>
    <property type="match status" value="1"/>
</dbReference>
<accession>A0A2M7TI55</accession>
<dbReference type="PANTHER" id="PTHR11067">
    <property type="entry name" value="INOSINE TRIPHOSPHATE PYROPHOSPHATASE/HAM1 PROTEIN"/>
    <property type="match status" value="1"/>
</dbReference>
<evidence type="ECO:0000313" key="3">
    <source>
        <dbReference type="EMBL" id="PIZ46026.1"/>
    </source>
</evidence>
<name>A0A2M7TI55_UNCKA</name>